<accession>A0A1S3D541</accession>
<proteinExistence type="predicted"/>
<sequence length="112" mass="12705">MYHNHVWGALHFAPNYTRSVVERINHGQHTKSATLDFGSLNFWIDRSDKYISTLVQRDVVISLMETKELFFLIIIGNDLFIISFSSGGLFGPGRTSHMEVVVQWSGPSSFTV</sequence>
<evidence type="ECO:0000313" key="3">
    <source>
        <dbReference type="RefSeq" id="XP_008474605.1"/>
    </source>
</evidence>
<protein>
    <submittedName>
        <fullName evidence="3">Uncharacterized protein LOC103511656</fullName>
    </submittedName>
</protein>
<keyword evidence="2" id="KW-1185">Reference proteome</keyword>
<dbReference type="RefSeq" id="XP_008474605.1">
    <property type="nucleotide sequence ID" value="XM_008476383.1"/>
</dbReference>
<keyword evidence="1" id="KW-1133">Transmembrane helix</keyword>
<dbReference type="PaxDb" id="121845-A0A1S3D541"/>
<evidence type="ECO:0000313" key="2">
    <source>
        <dbReference type="Proteomes" id="UP000079169"/>
    </source>
</evidence>
<organism evidence="2 3">
    <name type="scientific">Diaphorina citri</name>
    <name type="common">Asian citrus psyllid</name>
    <dbReference type="NCBI Taxonomy" id="121845"/>
    <lineage>
        <taxon>Eukaryota</taxon>
        <taxon>Metazoa</taxon>
        <taxon>Ecdysozoa</taxon>
        <taxon>Arthropoda</taxon>
        <taxon>Hexapoda</taxon>
        <taxon>Insecta</taxon>
        <taxon>Pterygota</taxon>
        <taxon>Neoptera</taxon>
        <taxon>Paraneoptera</taxon>
        <taxon>Hemiptera</taxon>
        <taxon>Sternorrhyncha</taxon>
        <taxon>Psylloidea</taxon>
        <taxon>Psyllidae</taxon>
        <taxon>Diaphorininae</taxon>
        <taxon>Diaphorina</taxon>
    </lineage>
</organism>
<keyword evidence="1" id="KW-0812">Transmembrane</keyword>
<dbReference type="GeneID" id="103511656"/>
<dbReference type="AlphaFoldDB" id="A0A1S3D541"/>
<name>A0A1S3D541_DIACI</name>
<feature type="transmembrane region" description="Helical" evidence="1">
    <location>
        <begin position="69"/>
        <end position="90"/>
    </location>
</feature>
<dbReference type="KEGG" id="dci:103511656"/>
<reference evidence="3" key="1">
    <citation type="submission" date="2025-08" db="UniProtKB">
        <authorList>
            <consortium name="RefSeq"/>
        </authorList>
    </citation>
    <scope>IDENTIFICATION</scope>
</reference>
<evidence type="ECO:0000256" key="1">
    <source>
        <dbReference type="SAM" id="Phobius"/>
    </source>
</evidence>
<gene>
    <name evidence="3" type="primary">LOC103511656</name>
</gene>
<keyword evidence="1" id="KW-0472">Membrane</keyword>
<dbReference type="Proteomes" id="UP000079169">
    <property type="component" value="Unplaced"/>
</dbReference>